<dbReference type="InterPro" id="IPR050304">
    <property type="entry name" value="MT-severing_AAA_ATPase"/>
</dbReference>
<dbReference type="Gene3D" id="3.40.50.300">
    <property type="entry name" value="P-loop containing nucleotide triphosphate hydrolases"/>
    <property type="match status" value="1"/>
</dbReference>
<dbReference type="InterPro" id="IPR015415">
    <property type="entry name" value="Spast_Vps4_C"/>
</dbReference>
<feature type="compositionally biased region" description="Low complexity" evidence="4">
    <location>
        <begin position="358"/>
        <end position="371"/>
    </location>
</feature>
<dbReference type="FunFam" id="3.40.50.300:FF:000093">
    <property type="entry name" value="Fidgetin-like 1"/>
    <property type="match status" value="1"/>
</dbReference>
<dbReference type="PANTHER" id="PTHR23074">
    <property type="entry name" value="AAA DOMAIN-CONTAINING"/>
    <property type="match status" value="1"/>
</dbReference>
<feature type="compositionally biased region" description="Polar residues" evidence="4">
    <location>
        <begin position="135"/>
        <end position="156"/>
    </location>
</feature>
<dbReference type="InterPro" id="IPR041569">
    <property type="entry name" value="AAA_lid_3"/>
</dbReference>
<dbReference type="KEGG" id="tet:TTHERM_00088010"/>
<feature type="compositionally biased region" description="Polar residues" evidence="4">
    <location>
        <begin position="210"/>
        <end position="226"/>
    </location>
</feature>
<evidence type="ECO:0000313" key="6">
    <source>
        <dbReference type="EMBL" id="EAR92505.2"/>
    </source>
</evidence>
<accession>Q236J5</accession>
<feature type="compositionally biased region" description="Low complexity" evidence="4">
    <location>
        <begin position="227"/>
        <end position="262"/>
    </location>
</feature>
<feature type="compositionally biased region" description="Low complexity" evidence="4">
    <location>
        <begin position="158"/>
        <end position="209"/>
    </location>
</feature>
<dbReference type="InParanoid" id="Q236J5"/>
<dbReference type="SMART" id="SM00382">
    <property type="entry name" value="AAA"/>
    <property type="match status" value="1"/>
</dbReference>
<dbReference type="Pfam" id="PF09336">
    <property type="entry name" value="Vps4_C"/>
    <property type="match status" value="1"/>
</dbReference>
<keyword evidence="2" id="KW-0547">Nucleotide-binding</keyword>
<dbReference type="InterPro" id="IPR027417">
    <property type="entry name" value="P-loop_NTPase"/>
</dbReference>
<dbReference type="Pfam" id="PF17862">
    <property type="entry name" value="AAA_lid_3"/>
    <property type="match status" value="1"/>
</dbReference>
<dbReference type="Pfam" id="PF00004">
    <property type="entry name" value="AAA"/>
    <property type="match status" value="1"/>
</dbReference>
<proteinExistence type="inferred from homology"/>
<name>Q236J5_TETTS</name>
<dbReference type="EMBL" id="GG662749">
    <property type="protein sequence ID" value="EAR92505.2"/>
    <property type="molecule type" value="Genomic_DNA"/>
</dbReference>
<feature type="region of interest" description="Disordered" evidence="4">
    <location>
        <begin position="358"/>
        <end position="405"/>
    </location>
</feature>
<dbReference type="Gene3D" id="1.10.8.60">
    <property type="match status" value="1"/>
</dbReference>
<dbReference type="InterPro" id="IPR003593">
    <property type="entry name" value="AAA+_ATPase"/>
</dbReference>
<feature type="domain" description="AAA+ ATPase" evidence="5">
    <location>
        <begin position="467"/>
        <end position="603"/>
    </location>
</feature>
<reference evidence="7" key="1">
    <citation type="journal article" date="2006" name="PLoS Biol.">
        <title>Macronuclear genome sequence of the ciliate Tetrahymena thermophila, a model eukaryote.</title>
        <authorList>
            <person name="Eisen J.A."/>
            <person name="Coyne R.S."/>
            <person name="Wu M."/>
            <person name="Wu D."/>
            <person name="Thiagarajan M."/>
            <person name="Wortman J.R."/>
            <person name="Badger J.H."/>
            <person name="Ren Q."/>
            <person name="Amedeo P."/>
            <person name="Jones K.M."/>
            <person name="Tallon L.J."/>
            <person name="Delcher A.L."/>
            <person name="Salzberg S.L."/>
            <person name="Silva J.C."/>
            <person name="Haas B.J."/>
            <person name="Majoros W.H."/>
            <person name="Farzad M."/>
            <person name="Carlton J.M."/>
            <person name="Smith R.K. Jr."/>
            <person name="Garg J."/>
            <person name="Pearlman R.E."/>
            <person name="Karrer K.M."/>
            <person name="Sun L."/>
            <person name="Manning G."/>
            <person name="Elde N.C."/>
            <person name="Turkewitz A.P."/>
            <person name="Asai D.J."/>
            <person name="Wilkes D.E."/>
            <person name="Wang Y."/>
            <person name="Cai H."/>
            <person name="Collins K."/>
            <person name="Stewart B.A."/>
            <person name="Lee S.R."/>
            <person name="Wilamowska K."/>
            <person name="Weinberg Z."/>
            <person name="Ruzzo W.L."/>
            <person name="Wloga D."/>
            <person name="Gaertig J."/>
            <person name="Frankel J."/>
            <person name="Tsao C.-C."/>
            <person name="Gorovsky M.A."/>
            <person name="Keeling P.J."/>
            <person name="Waller R.F."/>
            <person name="Patron N.J."/>
            <person name="Cherry J.M."/>
            <person name="Stover N.A."/>
            <person name="Krieger C.J."/>
            <person name="del Toro C."/>
            <person name="Ryder H.F."/>
            <person name="Williamson S.C."/>
            <person name="Barbeau R.A."/>
            <person name="Hamilton E.P."/>
            <person name="Orias E."/>
        </authorList>
    </citation>
    <scope>NUCLEOTIDE SEQUENCE [LARGE SCALE GENOMIC DNA]</scope>
    <source>
        <strain evidence="7">SB210</strain>
    </source>
</reference>
<dbReference type="GO" id="GO:0016887">
    <property type="term" value="F:ATP hydrolysis activity"/>
    <property type="evidence" value="ECO:0007669"/>
    <property type="project" value="InterPro"/>
</dbReference>
<dbReference type="Proteomes" id="UP000009168">
    <property type="component" value="Unassembled WGS sequence"/>
</dbReference>
<keyword evidence="3" id="KW-0067">ATP-binding</keyword>
<protein>
    <submittedName>
        <fullName evidence="6">AAA family ATPase</fullName>
    </submittedName>
</protein>
<comment type="similarity">
    <text evidence="1">Belongs to the AAA ATPase family.</text>
</comment>
<dbReference type="OrthoDB" id="29072at2759"/>
<organism evidence="6 7">
    <name type="scientific">Tetrahymena thermophila (strain SB210)</name>
    <dbReference type="NCBI Taxonomy" id="312017"/>
    <lineage>
        <taxon>Eukaryota</taxon>
        <taxon>Sar</taxon>
        <taxon>Alveolata</taxon>
        <taxon>Ciliophora</taxon>
        <taxon>Intramacronucleata</taxon>
        <taxon>Oligohymenophorea</taxon>
        <taxon>Hymenostomatida</taxon>
        <taxon>Tetrahymenina</taxon>
        <taxon>Tetrahymenidae</taxon>
        <taxon>Tetrahymena</taxon>
    </lineage>
</organism>
<dbReference type="PROSITE" id="PS00674">
    <property type="entry name" value="AAA"/>
    <property type="match status" value="1"/>
</dbReference>
<evidence type="ECO:0000256" key="1">
    <source>
        <dbReference type="ARBA" id="ARBA00006914"/>
    </source>
</evidence>
<evidence type="ECO:0000256" key="3">
    <source>
        <dbReference type="ARBA" id="ARBA00022840"/>
    </source>
</evidence>
<keyword evidence="7" id="KW-1185">Reference proteome</keyword>
<dbReference type="GeneID" id="7827608"/>
<sequence>MLSTYKDAGDGGLQQDNLIPMQKETLKSILSSFKNKMNETHQLYSQNSNSLQKEDKEDVYKHAFSFAFLLQKYQEKDNSLCLEDFIQEAERMRDHQLYKPSKANKKFNIMPKISKEKFEQFIEYEKDTRFPQPRKTVQLNTQARLPERQTSNQKPAISSLLNSNNNQISSNSNQGYGNINSFQNNPNNSIDNNKNNNNNFGPTQQNNNNGFYRSQSSQNQDEQPQKTNGYKQQYNNGYNSYQNQNTNNFGYGRNRYQNNNRYNKGREQIEEEQDEQQQAGGFKTASEQRYQNNMLKRQKEEGFYNKETGKYGRNNGQLEFEGVNDNKPKYGYTKYGSNQGVDDVVNLVHYHTIGKNLNLNNNSSSNQAAALNGGGTEDEYKKTGLSRKFKPPGAPGSNTGGKKNEQCEQLKGMDQKLIDLIENEIVENAANVKWEDIAGLSSAKESVKETIVWPMLNPQIFTGIRAPPKGLLLFGPPGTGKTMIGKAIANQSGSTFFSISASSLTSKYIGEGEKMVKILFKLAEMRQPSVIFIDEIDSLLCARQENENEASRRIKTEFLVQMEGATSREEVRLLLIGATNRPQELDDAVRRRFVKKLYIPLPNMVAREQLIRRVIERESAKGNAFDMSDQDILEVVQATKGFSGADMTNLCKEAALIPIRQCTDITNIQSSDIRPINKSDFVKSLKQVKATVTSKDLAGYFDWNNQFGSFEINMEEIDS</sequence>
<dbReference type="GO" id="GO:0005524">
    <property type="term" value="F:ATP binding"/>
    <property type="evidence" value="ECO:0007669"/>
    <property type="project" value="UniProtKB-KW"/>
</dbReference>
<dbReference type="HOGENOM" id="CLU_000688_15_3_1"/>
<dbReference type="STRING" id="312017.Q236J5"/>
<dbReference type="InterPro" id="IPR003959">
    <property type="entry name" value="ATPase_AAA_core"/>
</dbReference>
<evidence type="ECO:0000259" key="5">
    <source>
        <dbReference type="SMART" id="SM00382"/>
    </source>
</evidence>
<gene>
    <name evidence="6" type="ORF">TTHERM_00088010</name>
</gene>
<dbReference type="AlphaFoldDB" id="Q236J5"/>
<dbReference type="FunFam" id="1.10.8.60:FF:000022">
    <property type="entry name" value="Fidgetin like 1"/>
    <property type="match status" value="1"/>
</dbReference>
<feature type="region of interest" description="Disordered" evidence="4">
    <location>
        <begin position="132"/>
        <end position="287"/>
    </location>
</feature>
<dbReference type="RefSeq" id="XP_001012750.2">
    <property type="nucleotide sequence ID" value="XM_001012750.3"/>
</dbReference>
<dbReference type="SUPFAM" id="SSF52540">
    <property type="entry name" value="P-loop containing nucleoside triphosphate hydrolases"/>
    <property type="match status" value="1"/>
</dbReference>
<dbReference type="InterPro" id="IPR003960">
    <property type="entry name" value="ATPase_AAA_CS"/>
</dbReference>
<evidence type="ECO:0000256" key="4">
    <source>
        <dbReference type="SAM" id="MobiDB-lite"/>
    </source>
</evidence>
<dbReference type="PANTHER" id="PTHR23074:SF17">
    <property type="entry name" value="FIDGETIN-LIKE PROTEIN 1"/>
    <property type="match status" value="1"/>
</dbReference>
<evidence type="ECO:0000256" key="2">
    <source>
        <dbReference type="ARBA" id="ARBA00022741"/>
    </source>
</evidence>
<evidence type="ECO:0000313" key="7">
    <source>
        <dbReference type="Proteomes" id="UP000009168"/>
    </source>
</evidence>
<dbReference type="eggNOG" id="KOG0740">
    <property type="taxonomic scope" value="Eukaryota"/>
</dbReference>